<keyword evidence="3" id="KW-0808">Transferase</keyword>
<dbReference type="InterPro" id="IPR053384">
    <property type="entry name" value="SAM-dep_methyltransferase"/>
</dbReference>
<dbReference type="InterPro" id="IPR029063">
    <property type="entry name" value="SAM-dependent_MTases_sf"/>
</dbReference>
<dbReference type="InterPro" id="IPR000940">
    <property type="entry name" value="NNMT_TEMT_trans"/>
</dbReference>
<name>A0A914W3V5_9BILA</name>
<dbReference type="GO" id="GO:0032259">
    <property type="term" value="P:methylation"/>
    <property type="evidence" value="ECO:0007669"/>
    <property type="project" value="UniProtKB-KW"/>
</dbReference>
<comment type="similarity">
    <text evidence="1">Belongs to the class I-like SAM-binding methyltransferase superfamily. NNMT/PNMT/TEMT family.</text>
</comment>
<feature type="region of interest" description="Disordered" evidence="5">
    <location>
        <begin position="1"/>
        <end position="86"/>
    </location>
</feature>
<organism evidence="6 7">
    <name type="scientific">Plectus sambesii</name>
    <dbReference type="NCBI Taxonomy" id="2011161"/>
    <lineage>
        <taxon>Eukaryota</taxon>
        <taxon>Metazoa</taxon>
        <taxon>Ecdysozoa</taxon>
        <taxon>Nematoda</taxon>
        <taxon>Chromadorea</taxon>
        <taxon>Plectida</taxon>
        <taxon>Plectina</taxon>
        <taxon>Plectoidea</taxon>
        <taxon>Plectidae</taxon>
        <taxon>Plectus</taxon>
    </lineage>
</organism>
<dbReference type="PANTHER" id="PTHR10867:SF38">
    <property type="entry name" value="NICOTINAMIDE N-METHYLTRANSFERASE"/>
    <property type="match status" value="1"/>
</dbReference>
<dbReference type="NCBIfam" id="NF041360">
    <property type="entry name" value="GntF_guanitoxin"/>
    <property type="match status" value="1"/>
</dbReference>
<dbReference type="PANTHER" id="PTHR10867">
    <property type="entry name" value="NNMT/PNMT/TEMT FAMILY MEMBER"/>
    <property type="match status" value="1"/>
</dbReference>
<dbReference type="AlphaFoldDB" id="A0A914W3V5"/>
<keyword evidence="6" id="KW-1185">Reference proteome</keyword>
<evidence type="ECO:0000256" key="1">
    <source>
        <dbReference type="ARBA" id="ARBA00007996"/>
    </source>
</evidence>
<dbReference type="WBParaSite" id="PSAMB.scaffold2size251193.g709.t1">
    <property type="protein sequence ID" value="PSAMB.scaffold2size251193.g709.t1"/>
    <property type="gene ID" value="PSAMB.scaffold2size251193.g709"/>
</dbReference>
<sequence>MLSNAHGEDVGRRTRWRFDEPTGFTSAQHRRQPRPPLAVVTSARASTTAPVMGDQRGHQQEMTTKTPPPPTSTSPTKDEEPDESDSWPELRAVDHFDQFDPIAYLSGFYKSPQEDDAMKIVLFFLPGMLYRVPIGGSLLDLGAGPTVYVPMTFRQRVDHIYTSDFAPVNRAELRRWWLNEPDQFDWSAVCAWISSIETGDEKRHTQHAIEQATRAKIRAVLAVNVHNDDSVIDRSQTFPEACIVPQQFDIITTVFCLEYASETFEQYRSAVRNALKLLKPGGYLVQGGVFHAKHYSFAGRRWRCHFLRQPEVLQCLAENGMETSGEDFKLICREEIFVLVSRKKDAVLIGAVDGRPNPYPLGHFSFDNRSVESAMEHHPATADASNQEEATAIHTSDDYIRLFNPNAYLDHFYSNEATKDGTRLSLFALPVFARVIYHESPPGERLTLLDVGAGPTIYVALSFRETVEKIWLSDYVERNLHELRDWASKKSTFDWSGVIHSVARSEGSLPVDRQKTELMQEETRRKVNAGGVLHCDVHQPAVLTDRGTAPATYDVVVSIFCLESACDNFESYCRAMRNIVSLVKPGGRFILGSVIEDHYYQFGRCNRFELLYLTEEEIMSALDQAGIDVSTVRKYLLEEDGAAMIMGKKRMTP</sequence>
<dbReference type="Gene3D" id="3.40.50.150">
    <property type="entry name" value="Vaccinia Virus protein VP39"/>
    <property type="match status" value="2"/>
</dbReference>
<protein>
    <submittedName>
        <fullName evidence="7">Uncharacterized protein</fullName>
    </submittedName>
</protein>
<keyword evidence="2" id="KW-0489">Methyltransferase</keyword>
<evidence type="ECO:0000256" key="2">
    <source>
        <dbReference type="ARBA" id="ARBA00022603"/>
    </source>
</evidence>
<evidence type="ECO:0000313" key="6">
    <source>
        <dbReference type="Proteomes" id="UP000887566"/>
    </source>
</evidence>
<evidence type="ECO:0000256" key="3">
    <source>
        <dbReference type="ARBA" id="ARBA00022679"/>
    </source>
</evidence>
<reference evidence="7" key="1">
    <citation type="submission" date="2022-11" db="UniProtKB">
        <authorList>
            <consortium name="WormBaseParasite"/>
        </authorList>
    </citation>
    <scope>IDENTIFICATION</scope>
</reference>
<dbReference type="GO" id="GO:0005829">
    <property type="term" value="C:cytosol"/>
    <property type="evidence" value="ECO:0007669"/>
    <property type="project" value="TreeGrafter"/>
</dbReference>
<accession>A0A914W3V5</accession>
<proteinExistence type="inferred from homology"/>
<dbReference type="GO" id="GO:0008170">
    <property type="term" value="F:N-methyltransferase activity"/>
    <property type="evidence" value="ECO:0007669"/>
    <property type="project" value="TreeGrafter"/>
</dbReference>
<dbReference type="Pfam" id="PF01234">
    <property type="entry name" value="NNMT_PNMT_TEMT"/>
    <property type="match status" value="2"/>
</dbReference>
<keyword evidence="4" id="KW-0949">S-adenosyl-L-methionine</keyword>
<evidence type="ECO:0000256" key="4">
    <source>
        <dbReference type="ARBA" id="ARBA00022691"/>
    </source>
</evidence>
<dbReference type="Proteomes" id="UP000887566">
    <property type="component" value="Unplaced"/>
</dbReference>
<feature type="compositionally biased region" description="Basic and acidic residues" evidence="5">
    <location>
        <begin position="1"/>
        <end position="20"/>
    </location>
</feature>
<dbReference type="SUPFAM" id="SSF53335">
    <property type="entry name" value="S-adenosyl-L-methionine-dependent methyltransferases"/>
    <property type="match status" value="2"/>
</dbReference>
<feature type="compositionally biased region" description="Low complexity" evidence="5">
    <location>
        <begin position="38"/>
        <end position="49"/>
    </location>
</feature>
<dbReference type="PROSITE" id="PS51681">
    <property type="entry name" value="SAM_MT_NNMT_PNMT_TEMT"/>
    <property type="match status" value="2"/>
</dbReference>
<evidence type="ECO:0000313" key="7">
    <source>
        <dbReference type="WBParaSite" id="PSAMB.scaffold2size251193.g709.t1"/>
    </source>
</evidence>
<evidence type="ECO:0000256" key="5">
    <source>
        <dbReference type="SAM" id="MobiDB-lite"/>
    </source>
</evidence>